<dbReference type="AlphaFoldDB" id="A0A387FWS9"/>
<protein>
    <submittedName>
        <fullName evidence="1">Uncharacterized protein</fullName>
    </submittedName>
</protein>
<organism evidence="1 2">
    <name type="scientific">Rhizobium jaguaris</name>
    <dbReference type="NCBI Taxonomy" id="1312183"/>
    <lineage>
        <taxon>Bacteria</taxon>
        <taxon>Pseudomonadati</taxon>
        <taxon>Pseudomonadota</taxon>
        <taxon>Alphaproteobacteria</taxon>
        <taxon>Hyphomicrobiales</taxon>
        <taxon>Rhizobiaceae</taxon>
        <taxon>Rhizobium/Agrobacterium group</taxon>
        <taxon>Rhizobium</taxon>
    </lineage>
</organism>
<proteinExistence type="predicted"/>
<name>A0A387FWS9_9HYPH</name>
<dbReference type="Proteomes" id="UP000282195">
    <property type="component" value="Plasmid pRCCGE525c"/>
</dbReference>
<evidence type="ECO:0000313" key="1">
    <source>
        <dbReference type="EMBL" id="AYG61685.1"/>
    </source>
</evidence>
<dbReference type="OrthoDB" id="3034735at2"/>
<evidence type="ECO:0000313" key="2">
    <source>
        <dbReference type="Proteomes" id="UP000282195"/>
    </source>
</evidence>
<gene>
    <name evidence="1" type="ORF">CCGE525_22605</name>
</gene>
<accession>A0A387FWS9</accession>
<dbReference type="EMBL" id="CP032695">
    <property type="protein sequence ID" value="AYG61685.1"/>
    <property type="molecule type" value="Genomic_DNA"/>
</dbReference>
<reference evidence="1 2" key="1">
    <citation type="submission" date="2018-10" db="EMBL/GenBank/DDBJ databases">
        <title>Rhizobium etli, R. leguminosarum and a new Rhizobium genospecies from Phaseolus dumosus.</title>
        <authorList>
            <person name="Ramirez-Puebla S.T."/>
            <person name="Rogel-Hernandez M.A."/>
            <person name="Guerrero G."/>
            <person name="Ormeno-Orrillo E."/>
            <person name="Martinez-Romero J.C."/>
            <person name="Negrete-Yankelevich S."/>
            <person name="Martinez-Romero E."/>
        </authorList>
    </citation>
    <scope>NUCLEOTIDE SEQUENCE [LARGE SCALE GENOMIC DNA]</scope>
    <source>
        <strain evidence="1 2">CCGE525</strain>
        <plasmid evidence="2">prccge525c</plasmid>
    </source>
</reference>
<geneLocation type="plasmid" evidence="2">
    <name>prccge525c</name>
</geneLocation>
<dbReference type="KEGG" id="rjg:CCGE525_22605"/>
<keyword evidence="2" id="KW-1185">Reference proteome</keyword>
<sequence length="233" mass="25887">MLARFSQYYTEVHTPDVVRNNPGIRRAYRYELSIADANGAFGPKWLSVYEWSSRHGAQVFVVRAEDPAGSWRPDYLPEPPIWMGVGRGPQQWGRLMCNKLAESGPSKGLPVAVVLEGIDLPAGATPADEAAFRKTFLDHHPLKVGGIAYSRVIKYEFEDLGTKPGAAATDTPRFLSVFEADAATAAVLPRGVVTPDLITAPAAWERRRVAWRHVYRRISTCIYPGSRYTARML</sequence>
<keyword evidence="1" id="KW-0614">Plasmid</keyword>